<keyword evidence="2" id="KW-1185">Reference proteome</keyword>
<gene>
    <name evidence="1" type="primary">g10555</name>
    <name evidence="1" type="ORF">NpPPO83_00010555</name>
</gene>
<protein>
    <submittedName>
        <fullName evidence="1">Sodium/calcium exchanger membrane region</fullName>
    </submittedName>
</protein>
<reference evidence="1" key="1">
    <citation type="submission" date="2024-09" db="EMBL/GenBank/DDBJ databases">
        <title>Draft Genome Sequences of Neofusicoccum parvum.</title>
        <authorList>
            <person name="Ashida A."/>
            <person name="Camagna M."/>
            <person name="Tanaka A."/>
            <person name="Takemoto D."/>
        </authorList>
    </citation>
    <scope>NUCLEOTIDE SEQUENCE</scope>
    <source>
        <strain evidence="1">PPO83</strain>
    </source>
</reference>
<dbReference type="EMBL" id="BSXG01000013">
    <property type="protein sequence ID" value="GME24538.1"/>
    <property type="molecule type" value="Genomic_DNA"/>
</dbReference>
<proteinExistence type="predicted"/>
<organism evidence="1 2">
    <name type="scientific">Neofusicoccum parvum</name>
    <dbReference type="NCBI Taxonomy" id="310453"/>
    <lineage>
        <taxon>Eukaryota</taxon>
        <taxon>Fungi</taxon>
        <taxon>Dikarya</taxon>
        <taxon>Ascomycota</taxon>
        <taxon>Pezizomycotina</taxon>
        <taxon>Dothideomycetes</taxon>
        <taxon>Dothideomycetes incertae sedis</taxon>
        <taxon>Botryosphaeriales</taxon>
        <taxon>Botryosphaeriaceae</taxon>
        <taxon>Neofusicoccum</taxon>
    </lineage>
</organism>
<comment type="caution">
    <text evidence="1">The sequence shown here is derived from an EMBL/GenBank/DDBJ whole genome shotgun (WGS) entry which is preliminary data.</text>
</comment>
<evidence type="ECO:0000313" key="2">
    <source>
        <dbReference type="Proteomes" id="UP001165186"/>
    </source>
</evidence>
<accession>A0ACB5RVJ4</accession>
<dbReference type="Proteomes" id="UP001165186">
    <property type="component" value="Unassembled WGS sequence"/>
</dbReference>
<name>A0ACB5RVJ4_9PEZI</name>
<sequence>MYRVDTIKSRARHTAWKTTKGSQSWNPWARKISHTGDSLYDEENPRESSESQHSRAHSEACAADHVEMGRMDGASNGPTHASTMPPPSRDSNQPLHVTTNNLNGGEVKDSSASTDATLFKRRSNKDSEEQEEKPALGRHASTRSSKSRKRKQPVITPWTQFKHVVFGSWVNILLLAVPAGFAVNYAHLNGIIVFVVNFIAIVPLAGMLSYATEELALHIGETLGGLLNASFGNAVELIVGIQALVKRELVIVKTSLIGSMLSNLLLVMGMCFFLGGISRVEQHFNVTVAQTSASLLALAVASLIIPTVFRMWVEPEADVADLVDTDALSRGTSVILLFVYACYLLFQLKTHVTMYNEPSKKVEKRTKEVKPGTAHRGLAAIGAGAAGATGGKIHEDNLLSKQEDDEDDEEEVPVLTVLGALVALACSTVLVAFCSEFMVDNISSVAGNGKGLSETFLGLILLPIVGNAAEHATAVTVAMKDKMDLSIGVAVGSSTQIALLVLPLVVLIGWIIGIDEMNLSFDGFQVAVLFVSVLLVNYLIGDGKSNWLEGMLLMTTYTIIAVAAFVYPD</sequence>
<evidence type="ECO:0000313" key="1">
    <source>
        <dbReference type="EMBL" id="GME24538.1"/>
    </source>
</evidence>